<evidence type="ECO:0000256" key="6">
    <source>
        <dbReference type="ARBA" id="ARBA00023118"/>
    </source>
</evidence>
<keyword evidence="1" id="KW-0808">Transferase</keyword>
<comment type="similarity">
    <text evidence="7">Belongs to the bacterial reverse transcriptase family.</text>
</comment>
<dbReference type="InterPro" id="IPR043502">
    <property type="entry name" value="DNA/RNA_pol_sf"/>
</dbReference>
<evidence type="ECO:0000256" key="4">
    <source>
        <dbReference type="ARBA" id="ARBA00022842"/>
    </source>
</evidence>
<keyword evidence="4" id="KW-0460">Magnesium</keyword>
<evidence type="ECO:0000313" key="9">
    <source>
        <dbReference type="EMBL" id="CBL03706.1"/>
    </source>
</evidence>
<dbReference type="PROSITE" id="PS50878">
    <property type="entry name" value="RT_POL"/>
    <property type="match status" value="1"/>
</dbReference>
<dbReference type="GO" id="GO:0046872">
    <property type="term" value="F:metal ion binding"/>
    <property type="evidence" value="ECO:0007669"/>
    <property type="project" value="UniProtKB-KW"/>
</dbReference>
<dbReference type="PATRIC" id="fig|657308.3.peg.536"/>
<evidence type="ECO:0000256" key="2">
    <source>
        <dbReference type="ARBA" id="ARBA00022695"/>
    </source>
</evidence>
<evidence type="ECO:0000313" key="10">
    <source>
        <dbReference type="Proteomes" id="UP000008805"/>
    </source>
</evidence>
<sequence length="307" mass="34801">MGANRKKYAIEQCALYNLTTKRRLEEKLLLQSGELKGVMRGVTYRDFQIPKKSGSFRQVSEPNKRLKLVQKRVLWLLSAVEKPDWVMSATPGKCHKDNAVFHRSNAYMVTMDIESFYDKCERERVYQFFKRKLRQPGDVAKALTDLSTYRQSIPTGAPTSQIVAYFAYESMFAEINQVAKSHGCIFTLYVDDMTFSSGEPFSPDKLASEVDAVLRKYGHKSKMSKTRYYPKGTCKLTTGAAISRQLLLVAPNDLRKRVLENYDKLRKTGDKSLVAVILGQIGAAEFIEGRDMFPGIKQAVRAFGNAS</sequence>
<accession>D6E7K9</accession>
<keyword evidence="5 9" id="KW-0695">RNA-directed DNA polymerase</keyword>
<dbReference type="InterPro" id="IPR000477">
    <property type="entry name" value="RT_dom"/>
</dbReference>
<dbReference type="EMBL" id="FP929047">
    <property type="protein sequence ID" value="CBL03706.1"/>
    <property type="molecule type" value="Genomic_DNA"/>
</dbReference>
<dbReference type="RefSeq" id="WP_015539056.1">
    <property type="nucleotide sequence ID" value="NC_021021.1"/>
</dbReference>
<dbReference type="AlphaFoldDB" id="D6E7K9"/>
<dbReference type="Proteomes" id="UP000008805">
    <property type="component" value="Chromosome"/>
</dbReference>
<dbReference type="HOGENOM" id="CLU_028398_0_0_11"/>
<dbReference type="GO" id="GO:0003723">
    <property type="term" value="F:RNA binding"/>
    <property type="evidence" value="ECO:0007669"/>
    <property type="project" value="InterPro"/>
</dbReference>
<evidence type="ECO:0000256" key="5">
    <source>
        <dbReference type="ARBA" id="ARBA00022918"/>
    </source>
</evidence>
<gene>
    <name evidence="9" type="ORF">GPA_09510</name>
</gene>
<keyword evidence="3" id="KW-0479">Metal-binding</keyword>
<dbReference type="Pfam" id="PF00078">
    <property type="entry name" value="RVT_1"/>
    <property type="match status" value="1"/>
</dbReference>
<proteinExistence type="inferred from homology"/>
<reference evidence="9 10" key="1">
    <citation type="submission" date="2010-03" db="EMBL/GenBank/DDBJ databases">
        <title>The genome sequence of Gordonibacter pamelaeae 7-10-1-bT.</title>
        <authorList>
            <consortium name="metaHIT consortium -- http://www.metahit.eu/"/>
            <person name="Pajon A."/>
            <person name="Turner K."/>
            <person name="Parkhill J."/>
            <person name="Timmis K."/>
            <person name="Oxley A."/>
            <person name="Wurdemann D."/>
        </authorList>
    </citation>
    <scope>NUCLEOTIDE SEQUENCE [LARGE SCALE GENOMIC DNA]</scope>
    <source>
        <strain evidence="10">7-10-1-b</strain>
    </source>
</reference>
<evidence type="ECO:0000256" key="1">
    <source>
        <dbReference type="ARBA" id="ARBA00022679"/>
    </source>
</evidence>
<keyword evidence="2" id="KW-0548">Nucleotidyltransferase</keyword>
<dbReference type="SUPFAM" id="SSF56672">
    <property type="entry name" value="DNA/RNA polymerases"/>
    <property type="match status" value="1"/>
</dbReference>
<evidence type="ECO:0000256" key="3">
    <source>
        <dbReference type="ARBA" id="ARBA00022723"/>
    </source>
</evidence>
<protein>
    <submittedName>
        <fullName evidence="9">Reverse transcriptase (RNA-dependent DNA polymerase)</fullName>
    </submittedName>
</protein>
<keyword evidence="10" id="KW-1185">Reference proteome</keyword>
<keyword evidence="6" id="KW-0051">Antiviral defense</keyword>
<name>D6E7K9_9ACTN</name>
<reference evidence="9 10" key="2">
    <citation type="submission" date="2010-03" db="EMBL/GenBank/DDBJ databases">
        <authorList>
            <person name="Pajon A."/>
        </authorList>
    </citation>
    <scope>NUCLEOTIDE SEQUENCE [LARGE SCALE GENOMIC DNA]</scope>
    <source>
        <strain evidence="10">7-10-1-b</strain>
    </source>
</reference>
<feature type="domain" description="Reverse transcriptase" evidence="8">
    <location>
        <begin position="30"/>
        <end position="242"/>
    </location>
</feature>
<dbReference type="PRINTS" id="PR00866">
    <property type="entry name" value="RNADNAPOLMS"/>
</dbReference>
<organism evidence="9 10">
    <name type="scientific">Gordonibacter pamelaeae 7-10-1-b</name>
    <dbReference type="NCBI Taxonomy" id="657308"/>
    <lineage>
        <taxon>Bacteria</taxon>
        <taxon>Bacillati</taxon>
        <taxon>Actinomycetota</taxon>
        <taxon>Coriobacteriia</taxon>
        <taxon>Eggerthellales</taxon>
        <taxon>Eggerthellaceae</taxon>
        <taxon>Gordonibacter</taxon>
    </lineage>
</organism>
<dbReference type="KEGG" id="gpa:GPA_09510"/>
<evidence type="ECO:0000256" key="7">
    <source>
        <dbReference type="ARBA" id="ARBA00034120"/>
    </source>
</evidence>
<dbReference type="GO" id="GO:0051607">
    <property type="term" value="P:defense response to virus"/>
    <property type="evidence" value="ECO:0007669"/>
    <property type="project" value="UniProtKB-KW"/>
</dbReference>
<dbReference type="GO" id="GO:0003964">
    <property type="term" value="F:RNA-directed DNA polymerase activity"/>
    <property type="evidence" value="ECO:0007669"/>
    <property type="project" value="UniProtKB-KW"/>
</dbReference>
<evidence type="ECO:0000259" key="8">
    <source>
        <dbReference type="PROSITE" id="PS50878"/>
    </source>
</evidence>
<dbReference type="InterPro" id="IPR000123">
    <property type="entry name" value="Reverse_transcriptase_msDNA"/>
</dbReference>
<dbReference type="CDD" id="cd03487">
    <property type="entry name" value="RT_Bac_retron_II"/>
    <property type="match status" value="1"/>
</dbReference>